<evidence type="ECO:0000313" key="5">
    <source>
        <dbReference type="Proteomes" id="UP000216057"/>
    </source>
</evidence>
<dbReference type="EMBL" id="MWWZ01000005">
    <property type="protein sequence ID" value="OZG68541.1"/>
    <property type="molecule type" value="Genomic_DNA"/>
</dbReference>
<keyword evidence="3" id="KW-0012">Acyltransferase</keyword>
<proteinExistence type="inferred from homology"/>
<dbReference type="InterPro" id="IPR045304">
    <property type="entry name" value="LbH_SAT"/>
</dbReference>
<evidence type="ECO:0000256" key="1">
    <source>
        <dbReference type="ARBA" id="ARBA00007274"/>
    </source>
</evidence>
<dbReference type="InterPro" id="IPR011004">
    <property type="entry name" value="Trimer_LpxA-like_sf"/>
</dbReference>
<dbReference type="InterPro" id="IPR001451">
    <property type="entry name" value="Hexapep"/>
</dbReference>
<reference evidence="4 5" key="1">
    <citation type="journal article" date="2017" name="BMC Genomics">
        <title>Comparative genomic and phylogenomic analyses of the Bifidobacteriaceae family.</title>
        <authorList>
            <person name="Lugli G.A."/>
            <person name="Milani C."/>
            <person name="Turroni F."/>
            <person name="Duranti S."/>
            <person name="Mancabelli L."/>
            <person name="Mangifesta M."/>
            <person name="Ferrario C."/>
            <person name="Modesto M."/>
            <person name="Mattarelli P."/>
            <person name="Jiri K."/>
            <person name="van Sinderen D."/>
            <person name="Ventura M."/>
        </authorList>
    </citation>
    <scope>NUCLEOTIDE SEQUENCE [LARGE SCALE GENOMIC DNA]</scope>
    <source>
        <strain evidence="4 5">DSM 100216</strain>
    </source>
</reference>
<dbReference type="SUPFAM" id="SSF51161">
    <property type="entry name" value="Trimeric LpxA-like enzymes"/>
    <property type="match status" value="1"/>
</dbReference>
<gene>
    <name evidence="4" type="ORF">BEUL_0851</name>
</gene>
<dbReference type="Proteomes" id="UP000216057">
    <property type="component" value="Unassembled WGS sequence"/>
</dbReference>
<organism evidence="4 5">
    <name type="scientific">Bifidobacterium eulemuris</name>
    <dbReference type="NCBI Taxonomy" id="1765219"/>
    <lineage>
        <taxon>Bacteria</taxon>
        <taxon>Bacillati</taxon>
        <taxon>Actinomycetota</taxon>
        <taxon>Actinomycetes</taxon>
        <taxon>Bifidobacteriales</taxon>
        <taxon>Bifidobacteriaceae</taxon>
        <taxon>Bifidobacterium</taxon>
    </lineage>
</organism>
<evidence type="ECO:0000313" key="4">
    <source>
        <dbReference type="EMBL" id="OZG68541.1"/>
    </source>
</evidence>
<keyword evidence="2 4" id="KW-0808">Transferase</keyword>
<accession>A0A261GAT1</accession>
<dbReference type="Pfam" id="PF14602">
    <property type="entry name" value="Hexapep_2"/>
    <property type="match status" value="1"/>
</dbReference>
<dbReference type="Gene3D" id="2.160.10.10">
    <property type="entry name" value="Hexapeptide repeat proteins"/>
    <property type="match status" value="1"/>
</dbReference>
<sequence length="218" mass="24321">MRLSCRFARADGEHMNMCELVSADFHRYSTDVSFVAHAKTRYAEQGFRYMELFRKAKASRGVLYYWRRWRLFQFSKKTGIQIGFDATIGAGLYLGHRGVVLVNGKARLGSNVNINPGAVIGQENRGKRVGAPQIGNRVWIGSNAVIVGNVRVGNDVLISPNAYVNFDVPDHSVVIGNPARIIHRDNATDMYCHNLVPNLEPDEDFSVTVDFLSNGMSV</sequence>
<comment type="caution">
    <text evidence="4">The sequence shown here is derived from an EMBL/GenBank/DDBJ whole genome shotgun (WGS) entry which is preliminary data.</text>
</comment>
<dbReference type="CDD" id="cd03354">
    <property type="entry name" value="LbH_SAT"/>
    <property type="match status" value="1"/>
</dbReference>
<dbReference type="Pfam" id="PF00132">
    <property type="entry name" value="Hexapep"/>
    <property type="match status" value="1"/>
</dbReference>
<evidence type="ECO:0000256" key="3">
    <source>
        <dbReference type="ARBA" id="ARBA00023315"/>
    </source>
</evidence>
<name>A0A261GAT1_9BIFI</name>
<comment type="similarity">
    <text evidence="1">Belongs to the transferase hexapeptide repeat family.</text>
</comment>
<evidence type="ECO:0000256" key="2">
    <source>
        <dbReference type="ARBA" id="ARBA00022679"/>
    </source>
</evidence>
<dbReference type="AlphaFoldDB" id="A0A261GAT1"/>
<dbReference type="GO" id="GO:0016746">
    <property type="term" value="F:acyltransferase activity"/>
    <property type="evidence" value="ECO:0007669"/>
    <property type="project" value="UniProtKB-KW"/>
</dbReference>
<dbReference type="PANTHER" id="PTHR42811">
    <property type="entry name" value="SERINE ACETYLTRANSFERASE"/>
    <property type="match status" value="1"/>
</dbReference>
<protein>
    <submittedName>
        <fullName evidence="4">Transferase</fullName>
    </submittedName>
</protein>